<feature type="region of interest" description="Disordered" evidence="1">
    <location>
        <begin position="144"/>
        <end position="245"/>
    </location>
</feature>
<feature type="compositionally biased region" description="Polar residues" evidence="1">
    <location>
        <begin position="550"/>
        <end position="590"/>
    </location>
</feature>
<feature type="compositionally biased region" description="Polar residues" evidence="1">
    <location>
        <begin position="301"/>
        <end position="312"/>
    </location>
</feature>
<name>A0A4W5RME2_9TELE</name>
<keyword evidence="3" id="KW-1185">Reference proteome</keyword>
<organism evidence="2 3">
    <name type="scientific">Hucho hucho</name>
    <name type="common">huchen</name>
    <dbReference type="NCBI Taxonomy" id="62062"/>
    <lineage>
        <taxon>Eukaryota</taxon>
        <taxon>Metazoa</taxon>
        <taxon>Chordata</taxon>
        <taxon>Craniata</taxon>
        <taxon>Vertebrata</taxon>
        <taxon>Euteleostomi</taxon>
        <taxon>Actinopterygii</taxon>
        <taxon>Neopterygii</taxon>
        <taxon>Teleostei</taxon>
        <taxon>Protacanthopterygii</taxon>
        <taxon>Salmoniformes</taxon>
        <taxon>Salmonidae</taxon>
        <taxon>Salmoninae</taxon>
        <taxon>Hucho</taxon>
    </lineage>
</organism>
<dbReference type="PANTHER" id="PTHR15132">
    <property type="entry name" value="SNRNA-ACTIVATING PROTEIN COMPLEX SUBUNIT 2"/>
    <property type="match status" value="1"/>
</dbReference>
<dbReference type="GO" id="GO:0016604">
    <property type="term" value="C:nuclear body"/>
    <property type="evidence" value="ECO:0007669"/>
    <property type="project" value="TreeGrafter"/>
</dbReference>
<feature type="compositionally biased region" description="Polar residues" evidence="1">
    <location>
        <begin position="177"/>
        <end position="191"/>
    </location>
</feature>
<reference evidence="2" key="3">
    <citation type="submission" date="2025-09" db="UniProtKB">
        <authorList>
            <consortium name="Ensembl"/>
        </authorList>
    </citation>
    <scope>IDENTIFICATION</scope>
</reference>
<evidence type="ECO:0000313" key="3">
    <source>
        <dbReference type="Proteomes" id="UP000314982"/>
    </source>
</evidence>
<dbReference type="Proteomes" id="UP000314982">
    <property type="component" value="Unassembled WGS sequence"/>
</dbReference>
<accession>A0A4W5RME2</accession>
<feature type="region of interest" description="Disordered" evidence="1">
    <location>
        <begin position="549"/>
        <end position="598"/>
    </location>
</feature>
<feature type="compositionally biased region" description="Low complexity" evidence="1">
    <location>
        <begin position="276"/>
        <end position="294"/>
    </location>
</feature>
<dbReference type="STRING" id="62062.ENSHHUP00000087103"/>
<feature type="region of interest" description="Disordered" evidence="1">
    <location>
        <begin position="430"/>
        <end position="466"/>
    </location>
</feature>
<feature type="compositionally biased region" description="Basic and acidic residues" evidence="1">
    <location>
        <begin position="452"/>
        <end position="461"/>
    </location>
</feature>
<dbReference type="PANTHER" id="PTHR15132:SF1">
    <property type="entry name" value="SNRNA-ACTIVATING PROTEIN COMPLEX SUBUNIT 2"/>
    <property type="match status" value="1"/>
</dbReference>
<dbReference type="InterPro" id="IPR021281">
    <property type="entry name" value="SNAPC2"/>
</dbReference>
<feature type="region of interest" description="Disordered" evidence="1">
    <location>
        <begin position="1"/>
        <end position="26"/>
    </location>
</feature>
<dbReference type="GO" id="GO:0016251">
    <property type="term" value="F:RNA polymerase II general transcription initiation factor activity"/>
    <property type="evidence" value="ECO:0007669"/>
    <property type="project" value="InterPro"/>
</dbReference>
<evidence type="ECO:0008006" key="4">
    <source>
        <dbReference type="Google" id="ProtNLM"/>
    </source>
</evidence>
<reference evidence="2" key="2">
    <citation type="submission" date="2025-08" db="UniProtKB">
        <authorList>
            <consortium name="Ensembl"/>
        </authorList>
    </citation>
    <scope>IDENTIFICATION</scope>
</reference>
<reference evidence="3" key="1">
    <citation type="submission" date="2018-06" db="EMBL/GenBank/DDBJ databases">
        <title>Genome assembly of Danube salmon.</title>
        <authorList>
            <person name="Macqueen D.J."/>
            <person name="Gundappa M.K."/>
        </authorList>
    </citation>
    <scope>NUCLEOTIDE SEQUENCE [LARGE SCALE GENOMIC DNA]</scope>
</reference>
<feature type="compositionally biased region" description="Low complexity" evidence="1">
    <location>
        <begin position="206"/>
        <end position="219"/>
    </location>
</feature>
<evidence type="ECO:0000313" key="2">
    <source>
        <dbReference type="Ensembl" id="ENSHHUP00000087103.1"/>
    </source>
</evidence>
<evidence type="ECO:0000256" key="1">
    <source>
        <dbReference type="SAM" id="MobiDB-lite"/>
    </source>
</evidence>
<feature type="compositionally biased region" description="Polar residues" evidence="1">
    <location>
        <begin position="220"/>
        <end position="238"/>
    </location>
</feature>
<dbReference type="Pfam" id="PF11035">
    <property type="entry name" value="SNAPC2"/>
    <property type="match status" value="1"/>
</dbReference>
<dbReference type="AlphaFoldDB" id="A0A4W5RME2"/>
<sequence>MKPPSRSRIQPTRYVNKKTEKTVSKRNPKFACTGWSRTEQQVLLRCLNKQNKMTSGIHGAIDLEALHQKLPKQSREEIQSQLESLMMRVLRAVVGQVKRQRSEQKAALKPIQLWGELAHDMAGVLEEPITSAFAQMLVISATEPGSLTNSDPPREDYLPKQQRSNFKTIPPRPIPISTKNPAPSGVSNSPIVFNIASTPQPPPAVSVPVSGVPTTQPSTRSPGSGASKQRGRTTTPASTVGALPQPGCSNSSILSQIQAGAAVSTLLTVPMPVQSFSVSSSGPTTTPQSQSVPQGGAHGKTMSNVPSTQLAVMSSPAPAGVSKQQQPSAAASSIRPQPQHPGAGPRKSKHADENTPRYTGLGSIVDFEKIYRFLSTVQVQSECFRLTPMESAIVLDLLMSLPEELPLLDCARLQHHLLQVHERFSAPVPKVSREGTGTERPWSSAAGGEGTKVGDQRRQDGGTDGGAALVAVTTPPSLDAGDKVGAPLPIQQESQVGGRSGAISGMPDGLGSDGMECTSTNQGVAATVVPVNLVAGCSNSVAKDGAVPLQGSTEESAGTETFAPSQDNGQAQGQTPSTNDASAKSGTATQRKPDWKKAGLCPLNPFMVPLKLLARQQIQSVEEVVLQ</sequence>
<dbReference type="Ensembl" id="ENSHHUT00000089823.1">
    <property type="protein sequence ID" value="ENSHHUP00000087103.1"/>
    <property type="gene ID" value="ENSHHUG00000050392.1"/>
</dbReference>
<protein>
    <recommendedName>
        <fullName evidence="4">Small nuclear RNA activating complex, polypeptide 2</fullName>
    </recommendedName>
</protein>
<proteinExistence type="predicted"/>
<feature type="region of interest" description="Disordered" evidence="1">
    <location>
        <begin position="276"/>
        <end position="359"/>
    </location>
</feature>
<feature type="compositionally biased region" description="Low complexity" evidence="1">
    <location>
        <begin position="324"/>
        <end position="337"/>
    </location>
</feature>
<dbReference type="GO" id="GO:0009301">
    <property type="term" value="P:snRNA transcription"/>
    <property type="evidence" value="ECO:0007669"/>
    <property type="project" value="InterPro"/>
</dbReference>
<dbReference type="GeneTree" id="ENSGT00390000017407"/>